<evidence type="ECO:0000313" key="5">
    <source>
        <dbReference type="EMBL" id="MFC0050090.1"/>
    </source>
</evidence>
<dbReference type="PROSITE" id="PS50110">
    <property type="entry name" value="RESPONSE_REGULATORY"/>
    <property type="match status" value="1"/>
</dbReference>
<name>A0ABV6BGU6_9GAMM</name>
<evidence type="ECO:0000256" key="1">
    <source>
        <dbReference type="ARBA" id="ARBA00023012"/>
    </source>
</evidence>
<dbReference type="PROSITE" id="PS50930">
    <property type="entry name" value="HTH_LYTTR"/>
    <property type="match status" value="1"/>
</dbReference>
<accession>A0ABV6BGU6</accession>
<feature type="domain" description="Response regulatory" evidence="3">
    <location>
        <begin position="2"/>
        <end position="113"/>
    </location>
</feature>
<dbReference type="PANTHER" id="PTHR37299">
    <property type="entry name" value="TRANSCRIPTIONAL REGULATOR-RELATED"/>
    <property type="match status" value="1"/>
</dbReference>
<dbReference type="Proteomes" id="UP001589813">
    <property type="component" value="Unassembled WGS sequence"/>
</dbReference>
<keyword evidence="6" id="KW-1185">Reference proteome</keyword>
<keyword evidence="2" id="KW-0597">Phosphoprotein</keyword>
<dbReference type="InterPro" id="IPR007492">
    <property type="entry name" value="LytTR_DNA-bd_dom"/>
</dbReference>
<reference evidence="5 6" key="1">
    <citation type="submission" date="2024-09" db="EMBL/GenBank/DDBJ databases">
        <authorList>
            <person name="Sun Q."/>
            <person name="Mori K."/>
        </authorList>
    </citation>
    <scope>NUCLEOTIDE SEQUENCE [LARGE SCALE GENOMIC DNA]</scope>
    <source>
        <strain evidence="5 6">KCTC 23315</strain>
    </source>
</reference>
<dbReference type="EMBL" id="JBHLXP010000005">
    <property type="protein sequence ID" value="MFC0050090.1"/>
    <property type="molecule type" value="Genomic_DNA"/>
</dbReference>
<feature type="modified residue" description="4-aspartylphosphate" evidence="2">
    <location>
        <position position="53"/>
    </location>
</feature>
<dbReference type="SUPFAM" id="SSF52172">
    <property type="entry name" value="CheY-like"/>
    <property type="match status" value="1"/>
</dbReference>
<dbReference type="PANTHER" id="PTHR37299:SF1">
    <property type="entry name" value="STAGE 0 SPORULATION PROTEIN A HOMOLOG"/>
    <property type="match status" value="1"/>
</dbReference>
<gene>
    <name evidence="5" type="ORF">ACFFJP_17440</name>
</gene>
<dbReference type="Gene3D" id="3.40.50.2300">
    <property type="match status" value="1"/>
</dbReference>
<dbReference type="Pfam" id="PF04397">
    <property type="entry name" value="LytTR"/>
    <property type="match status" value="1"/>
</dbReference>
<proteinExistence type="predicted"/>
<feature type="domain" description="HTH LytTR-type" evidence="4">
    <location>
        <begin position="142"/>
        <end position="246"/>
    </location>
</feature>
<evidence type="ECO:0000313" key="6">
    <source>
        <dbReference type="Proteomes" id="UP001589813"/>
    </source>
</evidence>
<evidence type="ECO:0000256" key="2">
    <source>
        <dbReference type="PROSITE-ProRule" id="PRU00169"/>
    </source>
</evidence>
<dbReference type="RefSeq" id="WP_377247215.1">
    <property type="nucleotide sequence ID" value="NZ_JBHLXP010000005.1"/>
</dbReference>
<evidence type="ECO:0000259" key="3">
    <source>
        <dbReference type="PROSITE" id="PS50110"/>
    </source>
</evidence>
<dbReference type="InterPro" id="IPR046947">
    <property type="entry name" value="LytR-like"/>
</dbReference>
<sequence length="246" mass="27090">MRVVIVEDSRLARLELKELLRAHPALTLVGEAANVPDAKVLIEQQQPDLVLLDIDLAGDSAFDLLAQLVFIPRIIFTTAFAEHALAAFDYPTVDYLLKPVSSARLAQAIAKLPTLNTPDDHPPEPASDAAANGPLLDLDATFFVKDGERCFLLRLGDVQLFEAIGNYSKVWAGTQAPMVYRSLGNIEQRLQPGLFFRANRHQLVNLKAISAIEPWLNGGLLLKLHSGQSIEVSRRQSALLRQQLSL</sequence>
<dbReference type="InterPro" id="IPR001789">
    <property type="entry name" value="Sig_transdc_resp-reg_receiver"/>
</dbReference>
<comment type="caution">
    <text evidence="5">The sequence shown here is derived from an EMBL/GenBank/DDBJ whole genome shotgun (WGS) entry which is preliminary data.</text>
</comment>
<dbReference type="InterPro" id="IPR011006">
    <property type="entry name" value="CheY-like_superfamily"/>
</dbReference>
<dbReference type="SMART" id="SM00448">
    <property type="entry name" value="REC"/>
    <property type="match status" value="1"/>
</dbReference>
<dbReference type="Gene3D" id="2.40.50.1020">
    <property type="entry name" value="LytTr DNA-binding domain"/>
    <property type="match status" value="1"/>
</dbReference>
<keyword evidence="1" id="KW-0902">Two-component regulatory system</keyword>
<dbReference type="SMART" id="SM00850">
    <property type="entry name" value="LytTR"/>
    <property type="match status" value="1"/>
</dbReference>
<protein>
    <submittedName>
        <fullName evidence="5">LytR/AlgR family response regulator transcription factor</fullName>
    </submittedName>
</protein>
<dbReference type="Pfam" id="PF00072">
    <property type="entry name" value="Response_reg"/>
    <property type="match status" value="1"/>
</dbReference>
<organism evidence="5 6">
    <name type="scientific">Rheinheimera tilapiae</name>
    <dbReference type="NCBI Taxonomy" id="875043"/>
    <lineage>
        <taxon>Bacteria</taxon>
        <taxon>Pseudomonadati</taxon>
        <taxon>Pseudomonadota</taxon>
        <taxon>Gammaproteobacteria</taxon>
        <taxon>Chromatiales</taxon>
        <taxon>Chromatiaceae</taxon>
        <taxon>Rheinheimera</taxon>
    </lineage>
</organism>
<evidence type="ECO:0000259" key="4">
    <source>
        <dbReference type="PROSITE" id="PS50930"/>
    </source>
</evidence>